<feature type="compositionally biased region" description="Low complexity" evidence="1">
    <location>
        <begin position="152"/>
        <end position="165"/>
    </location>
</feature>
<keyword evidence="2" id="KW-1133">Transmembrane helix</keyword>
<evidence type="ECO:0000256" key="1">
    <source>
        <dbReference type="SAM" id="MobiDB-lite"/>
    </source>
</evidence>
<evidence type="ECO:0000313" key="3">
    <source>
        <dbReference type="EMBL" id="KAK8081484.1"/>
    </source>
</evidence>
<protein>
    <submittedName>
        <fullName evidence="3">Peroxisomal biogenesis factor 3</fullName>
    </submittedName>
</protein>
<proteinExistence type="predicted"/>
<feature type="region of interest" description="Disordered" evidence="1">
    <location>
        <begin position="100"/>
        <end position="176"/>
    </location>
</feature>
<feature type="transmembrane region" description="Helical" evidence="2">
    <location>
        <begin position="184"/>
        <end position="205"/>
    </location>
</feature>
<sequence>MLSATRRWLRRNRTPVAIGVGVVGAGYLATQYVLNKINNARERMSSDRISKENLRRRFEQNQEDCTFTVLALLPTATANILEAMNTEKITLEIQQMKSAAKGTRSGESNATPPSIADTTLTEGEEGKSVASASLQSESGLHASQMTLPPSSQTGDGAQDGGQQTTPAPASIKPRRTKRQLWDDLTISSITRAITLVYTLALLTMLTRVQLNLLGRRSYLSSVISLATGTAQSTISLENNDGDDPEHQVYGCDFDINRKYLTFSWWLLNKGWEELGQRVEEAVRDVFGHLSPRDLLSYDTFTQLTLEVRKKIEGGHSQKKGEHKGTKWLSIVLPPREMEDHVLRESGVLGESATAETQGTPGAEAGSSSASLRRLLDETSDLIESPAFSHVLTLVLDAGFAVLNLQKLLPGAFELPAIPEVEDLSEQSAKVVLLPKILSVLTRQAHAIGHGMMPNEYLQAMEQVPDLEAFAAVVYSSNWENEIQNEGDDQVLAAASQERSASQSSTLVSSSLKESGSSQMTTGVTSGGPVEESMVLVEPEPEPSQISFESVWEKASQQVQQQEEEK</sequence>
<dbReference type="EMBL" id="JAQQWM010000001">
    <property type="protein sequence ID" value="KAK8081484.1"/>
    <property type="molecule type" value="Genomic_DNA"/>
</dbReference>
<feature type="region of interest" description="Disordered" evidence="1">
    <location>
        <begin position="495"/>
        <end position="565"/>
    </location>
</feature>
<name>A0ABR1WH43_9PEZI</name>
<keyword evidence="4" id="KW-1185">Reference proteome</keyword>
<feature type="compositionally biased region" description="Low complexity" evidence="1">
    <location>
        <begin position="495"/>
        <end position="517"/>
    </location>
</feature>
<reference evidence="3 4" key="1">
    <citation type="submission" date="2023-01" db="EMBL/GenBank/DDBJ databases">
        <title>Analysis of 21 Apiospora genomes using comparative genomics revels a genus with tremendous synthesis potential of carbohydrate active enzymes and secondary metabolites.</title>
        <authorList>
            <person name="Sorensen T."/>
        </authorList>
    </citation>
    <scope>NUCLEOTIDE SEQUENCE [LARGE SCALE GENOMIC DNA]</scope>
    <source>
        <strain evidence="3 4">CBS 83171</strain>
    </source>
</reference>
<dbReference type="InterPro" id="IPR006966">
    <property type="entry name" value="Peroxin-3"/>
</dbReference>
<feature type="compositionally biased region" description="Polar residues" evidence="1">
    <location>
        <begin position="130"/>
        <end position="151"/>
    </location>
</feature>
<dbReference type="Pfam" id="PF04882">
    <property type="entry name" value="Peroxin-3"/>
    <property type="match status" value="1"/>
</dbReference>
<feature type="compositionally biased region" description="Polar residues" evidence="1">
    <location>
        <begin position="554"/>
        <end position="565"/>
    </location>
</feature>
<accession>A0ABR1WH43</accession>
<feature type="region of interest" description="Disordered" evidence="1">
    <location>
        <begin position="350"/>
        <end position="369"/>
    </location>
</feature>
<gene>
    <name evidence="3" type="ORF">PG996_000265</name>
</gene>
<keyword evidence="2" id="KW-0472">Membrane</keyword>
<evidence type="ECO:0000313" key="4">
    <source>
        <dbReference type="Proteomes" id="UP001446871"/>
    </source>
</evidence>
<evidence type="ECO:0000256" key="2">
    <source>
        <dbReference type="SAM" id="Phobius"/>
    </source>
</evidence>
<comment type="caution">
    <text evidence="3">The sequence shown here is derived from an EMBL/GenBank/DDBJ whole genome shotgun (WGS) entry which is preliminary data.</text>
</comment>
<organism evidence="3 4">
    <name type="scientific">Apiospora saccharicola</name>
    <dbReference type="NCBI Taxonomy" id="335842"/>
    <lineage>
        <taxon>Eukaryota</taxon>
        <taxon>Fungi</taxon>
        <taxon>Dikarya</taxon>
        <taxon>Ascomycota</taxon>
        <taxon>Pezizomycotina</taxon>
        <taxon>Sordariomycetes</taxon>
        <taxon>Xylariomycetidae</taxon>
        <taxon>Amphisphaeriales</taxon>
        <taxon>Apiosporaceae</taxon>
        <taxon>Apiospora</taxon>
    </lineage>
</organism>
<feature type="compositionally biased region" description="Polar residues" evidence="1">
    <location>
        <begin position="105"/>
        <end position="121"/>
    </location>
</feature>
<dbReference type="PANTHER" id="PTHR28080">
    <property type="entry name" value="PEROXISOMAL BIOGENESIS FACTOR 3"/>
    <property type="match status" value="1"/>
</dbReference>
<dbReference type="Proteomes" id="UP001446871">
    <property type="component" value="Unassembled WGS sequence"/>
</dbReference>
<dbReference type="PANTHER" id="PTHR28080:SF1">
    <property type="entry name" value="PEROXISOMAL BIOGENESIS FACTOR 3"/>
    <property type="match status" value="1"/>
</dbReference>
<keyword evidence="2" id="KW-0812">Transmembrane</keyword>
<feature type="transmembrane region" description="Helical" evidence="2">
    <location>
        <begin position="16"/>
        <end position="34"/>
    </location>
</feature>